<feature type="region of interest" description="Disordered" evidence="1">
    <location>
        <begin position="31"/>
        <end position="84"/>
    </location>
</feature>
<accession>A0ABT6CYH1</accession>
<evidence type="ECO:0000313" key="2">
    <source>
        <dbReference type="EMBL" id="MDF9279116.1"/>
    </source>
</evidence>
<protein>
    <submittedName>
        <fullName evidence="2">Uncharacterized protein</fullName>
    </submittedName>
</protein>
<dbReference type="Proteomes" id="UP001220456">
    <property type="component" value="Unassembled WGS sequence"/>
</dbReference>
<feature type="non-terminal residue" evidence="2">
    <location>
        <position position="84"/>
    </location>
</feature>
<evidence type="ECO:0000313" key="3">
    <source>
        <dbReference type="Proteomes" id="UP001220456"/>
    </source>
</evidence>
<evidence type="ECO:0000256" key="1">
    <source>
        <dbReference type="SAM" id="MobiDB-lite"/>
    </source>
</evidence>
<name>A0ABT6CYH1_9MICC</name>
<gene>
    <name evidence="2" type="ORF">P4U43_15105</name>
</gene>
<organism evidence="2 3">
    <name type="scientific">Arthrobacter vasquezii</name>
    <dbReference type="NCBI Taxonomy" id="2977629"/>
    <lineage>
        <taxon>Bacteria</taxon>
        <taxon>Bacillati</taxon>
        <taxon>Actinomycetota</taxon>
        <taxon>Actinomycetes</taxon>
        <taxon>Micrococcales</taxon>
        <taxon>Micrococcaceae</taxon>
        <taxon>Arthrobacter</taxon>
    </lineage>
</organism>
<keyword evidence="3" id="KW-1185">Reference proteome</keyword>
<reference evidence="2 3" key="1">
    <citation type="journal article" date="2023" name="Int. J. Syst. Evol. Microbiol.">
        <title>Arthrobacter vasquezii sp. nov., isolated from a soil sample from Union Glacier, Antarctica.</title>
        <authorList>
            <person name="Valenzuela-Ibaceta F."/>
            <person name="Carrasco V."/>
            <person name="Lagos-Moraga S."/>
            <person name="Dietz-Vargas C."/>
            <person name="Navarro C.A."/>
            <person name="Perez-Donoso J.M."/>
        </authorList>
    </citation>
    <scope>NUCLEOTIDE SEQUENCE [LARGE SCALE GENOMIC DNA]</scope>
    <source>
        <strain evidence="2 3">EH-1B-1</strain>
    </source>
</reference>
<dbReference type="RefSeq" id="WP_277359475.1">
    <property type="nucleotide sequence ID" value="NZ_JAROKN010000059.1"/>
</dbReference>
<dbReference type="EMBL" id="JAROKN010000059">
    <property type="protein sequence ID" value="MDF9279116.1"/>
    <property type="molecule type" value="Genomic_DNA"/>
</dbReference>
<sequence>MARHRWATGERVSSPDRLDRVLNLNRAQTVAEAEPVPGAGQNPVEVRAATGGGRDRAAPDGTGRFRQPGAEEPATPSEDRRRPH</sequence>
<proteinExistence type="predicted"/>
<comment type="caution">
    <text evidence="2">The sequence shown here is derived from an EMBL/GenBank/DDBJ whole genome shotgun (WGS) entry which is preliminary data.</text>
</comment>